<accession>A0A238BLK8</accession>
<dbReference type="InterPro" id="IPR019451">
    <property type="entry name" value="Rtp1_C1"/>
</dbReference>
<sequence>FDESLNVGDNPTNSRGSESFSLEQIQSDLLDESESVRGHALIKLARGIRRKNKQLLDEITTCPTIMRVVLKQVADSDSYVYLAAINALAELAYWKQQFFDDMVEFFLDPTEKLKSILEFDMDNLREEEKETYLLIQRVKIGEAIAKANKNL</sequence>
<dbReference type="SUPFAM" id="SSF48371">
    <property type="entry name" value="ARM repeat"/>
    <property type="match status" value="1"/>
</dbReference>
<feature type="non-terminal residue" evidence="3">
    <location>
        <position position="1"/>
    </location>
</feature>
<evidence type="ECO:0000256" key="1">
    <source>
        <dbReference type="ARBA" id="ARBA00005724"/>
    </source>
</evidence>
<evidence type="ECO:0000313" key="4">
    <source>
        <dbReference type="Proteomes" id="UP000242913"/>
    </source>
</evidence>
<dbReference type="InterPro" id="IPR016024">
    <property type="entry name" value="ARM-type_fold"/>
</dbReference>
<name>A0A238BLK8_9BILA</name>
<organism evidence="3 4">
    <name type="scientific">Onchocerca flexuosa</name>
    <dbReference type="NCBI Taxonomy" id="387005"/>
    <lineage>
        <taxon>Eukaryota</taxon>
        <taxon>Metazoa</taxon>
        <taxon>Ecdysozoa</taxon>
        <taxon>Nematoda</taxon>
        <taxon>Chromadorea</taxon>
        <taxon>Rhabditida</taxon>
        <taxon>Spirurina</taxon>
        <taxon>Spiruromorpha</taxon>
        <taxon>Filarioidea</taxon>
        <taxon>Onchocercidae</taxon>
        <taxon>Onchocerca</taxon>
    </lineage>
</organism>
<feature type="non-terminal residue" evidence="3">
    <location>
        <position position="151"/>
    </location>
</feature>
<dbReference type="EMBL" id="KZ270319">
    <property type="protein sequence ID" value="OZC05934.1"/>
    <property type="molecule type" value="Genomic_DNA"/>
</dbReference>
<dbReference type="InterPro" id="IPR039600">
    <property type="entry name" value="TANGO6/Rtp1"/>
</dbReference>
<feature type="domain" description="RNA polymerase II assembly factor Rtp1 C-terminal" evidence="2">
    <location>
        <begin position="23"/>
        <end position="148"/>
    </location>
</feature>
<protein>
    <recommendedName>
        <fullName evidence="2">RNA polymerase II assembly factor Rtp1 C-terminal domain-containing protein</fullName>
    </recommendedName>
</protein>
<dbReference type="GO" id="GO:0009306">
    <property type="term" value="P:protein secretion"/>
    <property type="evidence" value="ECO:0007669"/>
    <property type="project" value="TreeGrafter"/>
</dbReference>
<reference evidence="3 4" key="1">
    <citation type="submission" date="2015-12" db="EMBL/GenBank/DDBJ databases">
        <title>Draft genome of the nematode, Onchocerca flexuosa.</title>
        <authorList>
            <person name="Mitreva M."/>
        </authorList>
    </citation>
    <scope>NUCLEOTIDE SEQUENCE [LARGE SCALE GENOMIC DNA]</scope>
    <source>
        <strain evidence="3">Red Deer</strain>
    </source>
</reference>
<dbReference type="Pfam" id="PF10363">
    <property type="entry name" value="RTP1_C1"/>
    <property type="match status" value="1"/>
</dbReference>
<keyword evidence="4" id="KW-1185">Reference proteome</keyword>
<proteinExistence type="inferred from homology"/>
<gene>
    <name evidence="3" type="ORF">X798_07087</name>
</gene>
<dbReference type="AlphaFoldDB" id="A0A238BLK8"/>
<evidence type="ECO:0000259" key="2">
    <source>
        <dbReference type="Pfam" id="PF10363"/>
    </source>
</evidence>
<evidence type="ECO:0000313" key="3">
    <source>
        <dbReference type="EMBL" id="OZC05934.1"/>
    </source>
</evidence>
<dbReference type="PANTHER" id="PTHR20959:SF1">
    <property type="entry name" value="TRANSPORT AND GOLGI ORGANIZATION PROTEIN 6 HOMOLOG"/>
    <property type="match status" value="1"/>
</dbReference>
<dbReference type="OrthoDB" id="39591at2759"/>
<dbReference type="Proteomes" id="UP000242913">
    <property type="component" value="Unassembled WGS sequence"/>
</dbReference>
<dbReference type="PANTHER" id="PTHR20959">
    <property type="entry name" value="TRANSPORT AND GOLGI ORGANIZATION PROTEIN 6 FAMILY MEMBER"/>
    <property type="match status" value="1"/>
</dbReference>
<comment type="similarity">
    <text evidence="1">Belongs to the Tango6 family.</text>
</comment>